<feature type="coiled-coil region" evidence="1">
    <location>
        <begin position="47"/>
        <end position="74"/>
    </location>
</feature>
<organism evidence="3">
    <name type="scientific">Spodoptera frugiperda</name>
    <name type="common">Fall armyworm</name>
    <dbReference type="NCBI Taxonomy" id="7108"/>
    <lineage>
        <taxon>Eukaryota</taxon>
        <taxon>Metazoa</taxon>
        <taxon>Ecdysozoa</taxon>
        <taxon>Arthropoda</taxon>
        <taxon>Hexapoda</taxon>
        <taxon>Insecta</taxon>
        <taxon>Pterygota</taxon>
        <taxon>Neoptera</taxon>
        <taxon>Endopterygota</taxon>
        <taxon>Lepidoptera</taxon>
        <taxon>Glossata</taxon>
        <taxon>Ditrysia</taxon>
        <taxon>Noctuoidea</taxon>
        <taxon>Noctuidae</taxon>
        <taxon>Amphipyrinae</taxon>
        <taxon>Spodoptera</taxon>
    </lineage>
</organism>
<dbReference type="PROSITE" id="PS51029">
    <property type="entry name" value="MADF"/>
    <property type="match status" value="1"/>
</dbReference>
<accession>A0A2H1WPE5</accession>
<name>A0A2H1WPE5_SPOFR</name>
<dbReference type="PANTHER" id="PTHR21505:SF12">
    <property type="entry name" value="MADF DOMAIN-CONTAINING PROTEIN-RELATED"/>
    <property type="match status" value="1"/>
</dbReference>
<feature type="domain" description="MADF" evidence="2">
    <location>
        <begin position="13"/>
        <end position="107"/>
    </location>
</feature>
<dbReference type="Pfam" id="PF10545">
    <property type="entry name" value="MADF_DNA_bdg"/>
    <property type="match status" value="1"/>
</dbReference>
<keyword evidence="1" id="KW-0175">Coiled coil</keyword>
<gene>
    <name evidence="3" type="ORF">SFRICE_036338</name>
</gene>
<evidence type="ECO:0000259" key="2">
    <source>
        <dbReference type="PROSITE" id="PS51029"/>
    </source>
</evidence>
<reference evidence="3" key="1">
    <citation type="submission" date="2016-07" db="EMBL/GenBank/DDBJ databases">
        <authorList>
            <person name="Bretaudeau A."/>
        </authorList>
    </citation>
    <scope>NUCLEOTIDE SEQUENCE</scope>
    <source>
        <strain evidence="3">Rice</strain>
        <tissue evidence="3">Whole body</tissue>
    </source>
</reference>
<sequence length="138" mass="16291">MAATAWTNERTLEFIEQYKNKPVLWDIIHIIYGSNKIKRHDALLEIANSFEITKEEVEKKMKNLQTTFSKENKKVKDSLRSGAGRDEIYVSKWYAFQAMMFIQDRNRPRSTVFTEDRPRSSMSSYNVRFTINQTKNLG</sequence>
<evidence type="ECO:0000313" key="3">
    <source>
        <dbReference type="EMBL" id="SOQ54304.1"/>
    </source>
</evidence>
<dbReference type="EMBL" id="ODYU01009692">
    <property type="protein sequence ID" value="SOQ54304.1"/>
    <property type="molecule type" value="Genomic_DNA"/>
</dbReference>
<dbReference type="SMART" id="SM00595">
    <property type="entry name" value="MADF"/>
    <property type="match status" value="1"/>
</dbReference>
<proteinExistence type="predicted"/>
<protein>
    <submittedName>
        <fullName evidence="3">SFRICE_036338</fullName>
    </submittedName>
</protein>
<dbReference type="AlphaFoldDB" id="A0A2H1WPE5"/>
<evidence type="ECO:0000256" key="1">
    <source>
        <dbReference type="SAM" id="Coils"/>
    </source>
</evidence>
<dbReference type="InterPro" id="IPR006578">
    <property type="entry name" value="MADF-dom"/>
</dbReference>
<dbReference type="PANTHER" id="PTHR21505">
    <property type="entry name" value="MADF DOMAIN-CONTAINING PROTEIN-RELATED"/>
    <property type="match status" value="1"/>
</dbReference>